<dbReference type="OrthoDB" id="9807790at2"/>
<dbReference type="GO" id="GO:0051301">
    <property type="term" value="P:cell division"/>
    <property type="evidence" value="ECO:0007669"/>
    <property type="project" value="UniProtKB-KW"/>
</dbReference>
<feature type="binding site" evidence="5">
    <location>
        <begin position="462"/>
        <end position="469"/>
    </location>
    <ligand>
        <name>ATP</name>
        <dbReference type="ChEBI" id="CHEBI:30616"/>
    </ligand>
</feature>
<dbReference type="GO" id="GO:0003677">
    <property type="term" value="F:DNA binding"/>
    <property type="evidence" value="ECO:0007669"/>
    <property type="project" value="UniProtKB-KW"/>
</dbReference>
<sequence length="794" mass="87846">MVRKKTKATVKKESAPREQRVRIQIWGLVYLSVAILTFVALFSHYYSLDSGVMDNVLGPYIGTYLSLGLGALFAPFPAVFVPVAIGVVGWNMLFQKPIPVRYVFLTTLFILLLSTIAFIPRMPAMVGDEVYQLGGENLMGYFITRVTLLPLFGDKIFGAYFIVFLLLIITIMSFFQLDIVLFMRRIYGWVRSRLAVQKKKGAKNRPRDFIRNIISRIRSLLRPKKTVTRHDTQEAIDIVQFEPPHENETRTDAPATAPSEDLIVSPEKDEQNHAGNVPGSHSDGTPQEEYEPSQAEQFTTSSREHAQYVIPSGTVIPNPPRKDNSIDRIALEEKGRVLIQTLEEFNVKGCTIASIRPGPVVSRFEINPAHGVPIRKILKLQDDLALKVGGRSIRIQAPIPGKSLVGIEIPNDTREIVYFKEILDSRDFKNSSAALPVIIGKSISGQPLIEDISKMPHLLIAGQTGAGKSVGINSFIASLLLSRTPDELRLILIDPKKVEMACYEGIPHLMSPVVTEPEKAVAALQWGVREMESRYKLLSRVGSKNITSFNQKFDSGRLSSYVERGVIEAEDAEKLPYIVIIVDELADLMMTASKDVEKLVQRIAQLARAVGIHLIVATQRPSVDIITGPIKANLTSRISFRTIQSQDSRTILGSVGAEKLLGMGDMLYLKNGAPAIERYHGAFISEEDVENLVAEIAAQGIQPGTVEFDEEEDTAATGIVDNADDLFEDAARLVVSNGLGSTSMIQRRLEVGYARAGRIMDQLEKAGIVGKPKGSKPRELLVTDMEVLDEMFNA</sequence>
<keyword evidence="4" id="KW-0238">DNA-binding</keyword>
<dbReference type="PROSITE" id="PS50901">
    <property type="entry name" value="FTSK"/>
    <property type="match status" value="1"/>
</dbReference>
<organism evidence="9 10">
    <name type="scientific">Chitinivibrio alkaliphilus ACht1</name>
    <dbReference type="NCBI Taxonomy" id="1313304"/>
    <lineage>
        <taxon>Bacteria</taxon>
        <taxon>Pseudomonadati</taxon>
        <taxon>Fibrobacterota</taxon>
        <taxon>Chitinivibrionia</taxon>
        <taxon>Chitinivibrionales</taxon>
        <taxon>Chitinivibrionaceae</taxon>
        <taxon>Chitinivibrio</taxon>
    </lineage>
</organism>
<evidence type="ECO:0000256" key="6">
    <source>
        <dbReference type="SAM" id="MobiDB-lite"/>
    </source>
</evidence>
<protein>
    <submittedName>
        <fullName evidence="9">Cell division protein FtsK/SpoIIIE</fullName>
    </submittedName>
</protein>
<evidence type="ECO:0000256" key="2">
    <source>
        <dbReference type="ARBA" id="ARBA00022741"/>
    </source>
</evidence>
<keyword evidence="7" id="KW-0812">Transmembrane</keyword>
<dbReference type="InterPro" id="IPR036390">
    <property type="entry name" value="WH_DNA-bd_sf"/>
</dbReference>
<dbReference type="InterPro" id="IPR050206">
    <property type="entry name" value="FtsK/SpoIIIE/SftA"/>
</dbReference>
<dbReference type="Gene3D" id="1.10.10.10">
    <property type="entry name" value="Winged helix-like DNA-binding domain superfamily/Winged helix DNA-binding domain"/>
    <property type="match status" value="1"/>
</dbReference>
<dbReference type="PANTHER" id="PTHR22683:SF41">
    <property type="entry name" value="DNA TRANSLOCASE FTSK"/>
    <property type="match status" value="1"/>
</dbReference>
<dbReference type="InterPro" id="IPR002543">
    <property type="entry name" value="FtsK_dom"/>
</dbReference>
<dbReference type="Gene3D" id="3.40.50.300">
    <property type="entry name" value="P-loop containing nucleotide triphosphate hydrolases"/>
    <property type="match status" value="1"/>
</dbReference>
<evidence type="ECO:0000259" key="8">
    <source>
        <dbReference type="PROSITE" id="PS50901"/>
    </source>
</evidence>
<gene>
    <name evidence="9" type="ORF">CALK_0627</name>
</gene>
<keyword evidence="7" id="KW-1133">Transmembrane helix</keyword>
<dbReference type="GO" id="GO:0005524">
    <property type="term" value="F:ATP binding"/>
    <property type="evidence" value="ECO:0007669"/>
    <property type="project" value="UniProtKB-UniRule"/>
</dbReference>
<dbReference type="Pfam" id="PF01580">
    <property type="entry name" value="FtsK_SpoIIIE"/>
    <property type="match status" value="1"/>
</dbReference>
<feature type="transmembrane region" description="Helical" evidence="7">
    <location>
        <begin position="66"/>
        <end position="90"/>
    </location>
</feature>
<feature type="transmembrane region" description="Helical" evidence="7">
    <location>
        <begin position="102"/>
        <end position="119"/>
    </location>
</feature>
<dbReference type="Proteomes" id="UP000017148">
    <property type="component" value="Unassembled WGS sequence"/>
</dbReference>
<comment type="similarity">
    <text evidence="1">Belongs to the FtsK/SpoIIIE/SftA family.</text>
</comment>
<evidence type="ECO:0000256" key="7">
    <source>
        <dbReference type="SAM" id="Phobius"/>
    </source>
</evidence>
<proteinExistence type="inferred from homology"/>
<name>U7DD93_9BACT</name>
<reference evidence="9 10" key="1">
    <citation type="journal article" date="2013" name="Environ. Microbiol.">
        <title>Genome analysis of Chitinivibrio alkaliphilus gen. nov., sp. nov., a novel extremely haloalkaliphilic anaerobic chitinolytic bacterium from the candidate phylum Termite Group 3.</title>
        <authorList>
            <person name="Sorokin D.Y."/>
            <person name="Gumerov V.M."/>
            <person name="Rakitin A.L."/>
            <person name="Beletsky A.V."/>
            <person name="Damste J.S."/>
            <person name="Muyzer G."/>
            <person name="Mardanov A.V."/>
            <person name="Ravin N.V."/>
        </authorList>
    </citation>
    <scope>NUCLEOTIDE SEQUENCE [LARGE SCALE GENOMIC DNA]</scope>
    <source>
        <strain evidence="9 10">ACht1</strain>
    </source>
</reference>
<dbReference type="eggNOG" id="COG1674">
    <property type="taxonomic scope" value="Bacteria"/>
</dbReference>
<evidence type="ECO:0000256" key="4">
    <source>
        <dbReference type="ARBA" id="ARBA00023125"/>
    </source>
</evidence>
<keyword evidence="9" id="KW-0132">Cell division</keyword>
<evidence type="ECO:0000256" key="1">
    <source>
        <dbReference type="ARBA" id="ARBA00006474"/>
    </source>
</evidence>
<comment type="caution">
    <text evidence="9">The sequence shown here is derived from an EMBL/GenBank/DDBJ whole genome shotgun (WGS) entry which is preliminary data.</text>
</comment>
<dbReference type="InterPro" id="IPR036388">
    <property type="entry name" value="WH-like_DNA-bd_sf"/>
</dbReference>
<keyword evidence="2 5" id="KW-0547">Nucleotide-binding</keyword>
<keyword evidence="9" id="KW-0131">Cell cycle</keyword>
<dbReference type="InterPro" id="IPR041027">
    <property type="entry name" value="FtsK_alpha"/>
</dbReference>
<dbReference type="RefSeq" id="WP_022636150.1">
    <property type="nucleotide sequence ID" value="NZ_ASJR01000004.1"/>
</dbReference>
<accession>U7DD93</accession>
<dbReference type="Pfam" id="PF09397">
    <property type="entry name" value="FtsK_gamma"/>
    <property type="match status" value="1"/>
</dbReference>
<dbReference type="SUPFAM" id="SSF52540">
    <property type="entry name" value="P-loop containing nucleoside triphosphate hydrolases"/>
    <property type="match status" value="1"/>
</dbReference>
<evidence type="ECO:0000313" key="9">
    <source>
        <dbReference type="EMBL" id="ERP38851.1"/>
    </source>
</evidence>
<dbReference type="PATRIC" id="fig|1313304.3.peg.600"/>
<dbReference type="Gene3D" id="3.30.980.40">
    <property type="match status" value="1"/>
</dbReference>
<dbReference type="InterPro" id="IPR018541">
    <property type="entry name" value="Ftsk_gamma"/>
</dbReference>
<evidence type="ECO:0000256" key="5">
    <source>
        <dbReference type="PROSITE-ProRule" id="PRU00289"/>
    </source>
</evidence>
<dbReference type="AlphaFoldDB" id="U7DD93"/>
<dbReference type="EMBL" id="ASJR01000004">
    <property type="protein sequence ID" value="ERP38851.1"/>
    <property type="molecule type" value="Genomic_DNA"/>
</dbReference>
<evidence type="ECO:0000256" key="3">
    <source>
        <dbReference type="ARBA" id="ARBA00022840"/>
    </source>
</evidence>
<feature type="domain" description="FtsK" evidence="8">
    <location>
        <begin position="445"/>
        <end position="649"/>
    </location>
</feature>
<dbReference type="Pfam" id="PF17854">
    <property type="entry name" value="FtsK_alpha"/>
    <property type="match status" value="1"/>
</dbReference>
<keyword evidence="7" id="KW-0472">Membrane</keyword>
<feature type="region of interest" description="Disordered" evidence="6">
    <location>
        <begin position="225"/>
        <end position="302"/>
    </location>
</feature>
<dbReference type="STRING" id="1313304.CALK_0627"/>
<dbReference type="SMART" id="SM00843">
    <property type="entry name" value="Ftsk_gamma"/>
    <property type="match status" value="1"/>
</dbReference>
<keyword evidence="3 5" id="KW-0067">ATP-binding</keyword>
<keyword evidence="10" id="KW-1185">Reference proteome</keyword>
<dbReference type="PANTHER" id="PTHR22683">
    <property type="entry name" value="SPORULATION PROTEIN RELATED"/>
    <property type="match status" value="1"/>
</dbReference>
<dbReference type="SUPFAM" id="SSF46785">
    <property type="entry name" value="Winged helix' DNA-binding domain"/>
    <property type="match status" value="1"/>
</dbReference>
<feature type="transmembrane region" description="Helical" evidence="7">
    <location>
        <begin position="21"/>
        <end position="46"/>
    </location>
</feature>
<feature type="transmembrane region" description="Helical" evidence="7">
    <location>
        <begin position="157"/>
        <end position="183"/>
    </location>
</feature>
<evidence type="ECO:0000313" key="10">
    <source>
        <dbReference type="Proteomes" id="UP000017148"/>
    </source>
</evidence>
<dbReference type="InterPro" id="IPR027417">
    <property type="entry name" value="P-loop_NTPase"/>
</dbReference>